<evidence type="ECO:0000256" key="3">
    <source>
        <dbReference type="ARBA" id="ARBA00022679"/>
    </source>
</evidence>
<gene>
    <name evidence="9" type="ORF">K3G22_09330</name>
</gene>
<organism evidence="9 10">
    <name type="scientific">Shewanella putrefaciens</name>
    <name type="common">Pseudomonas putrefaciens</name>
    <dbReference type="NCBI Taxonomy" id="24"/>
    <lineage>
        <taxon>Bacteria</taxon>
        <taxon>Pseudomonadati</taxon>
        <taxon>Pseudomonadota</taxon>
        <taxon>Gammaproteobacteria</taxon>
        <taxon>Alteromonadales</taxon>
        <taxon>Shewanellaceae</taxon>
        <taxon>Shewanella</taxon>
    </lineage>
</organism>
<dbReference type="EMBL" id="CP080635">
    <property type="protein sequence ID" value="QYX74562.1"/>
    <property type="molecule type" value="Genomic_DNA"/>
</dbReference>
<dbReference type="InterPro" id="IPR036366">
    <property type="entry name" value="PGBDSf"/>
</dbReference>
<dbReference type="SUPFAM" id="SSF47090">
    <property type="entry name" value="PGBD-like"/>
    <property type="match status" value="1"/>
</dbReference>
<dbReference type="Pfam" id="PF01471">
    <property type="entry name" value="PG_binding_1"/>
    <property type="match status" value="1"/>
</dbReference>
<comment type="pathway">
    <text evidence="1 7">Cell wall biogenesis; peptidoglycan biosynthesis.</text>
</comment>
<feature type="domain" description="L,D-TPase catalytic" evidence="8">
    <location>
        <begin position="248"/>
        <end position="427"/>
    </location>
</feature>
<evidence type="ECO:0000313" key="9">
    <source>
        <dbReference type="EMBL" id="QYX74562.1"/>
    </source>
</evidence>
<dbReference type="Pfam" id="PF03734">
    <property type="entry name" value="YkuD"/>
    <property type="match status" value="1"/>
</dbReference>
<dbReference type="CDD" id="cd16913">
    <property type="entry name" value="YkuD_like"/>
    <property type="match status" value="1"/>
</dbReference>
<evidence type="ECO:0000256" key="4">
    <source>
        <dbReference type="ARBA" id="ARBA00022960"/>
    </source>
</evidence>
<name>A0ABX8XGB8_SHEPU</name>
<dbReference type="RefSeq" id="WP_011789415.1">
    <property type="nucleotide sequence ID" value="NZ_BMPK01000003.1"/>
</dbReference>
<evidence type="ECO:0000256" key="6">
    <source>
        <dbReference type="ARBA" id="ARBA00023316"/>
    </source>
</evidence>
<evidence type="ECO:0000256" key="7">
    <source>
        <dbReference type="PROSITE-ProRule" id="PRU01373"/>
    </source>
</evidence>
<dbReference type="PROSITE" id="PS52029">
    <property type="entry name" value="LD_TPASE"/>
    <property type="match status" value="1"/>
</dbReference>
<reference evidence="9 10" key="1">
    <citation type="submission" date="2021-08" db="EMBL/GenBank/DDBJ databases">
        <title>Shewanella putrefaciens YZ-J, complete genome.</title>
        <authorList>
            <person name="Yi Z."/>
        </authorList>
    </citation>
    <scope>NUCLEOTIDE SEQUENCE [LARGE SCALE GENOMIC DNA]</scope>
    <source>
        <strain evidence="9 10">YZ-J</strain>
    </source>
</reference>
<comment type="similarity">
    <text evidence="2">Belongs to the YkuD family.</text>
</comment>
<dbReference type="InterPro" id="IPR038063">
    <property type="entry name" value="Transpep_catalytic_dom"/>
</dbReference>
<accession>A0ABX8XGB8</accession>
<evidence type="ECO:0000256" key="2">
    <source>
        <dbReference type="ARBA" id="ARBA00005992"/>
    </source>
</evidence>
<dbReference type="Gene3D" id="1.10.101.10">
    <property type="entry name" value="PGBD-like superfamily/PGBD"/>
    <property type="match status" value="1"/>
</dbReference>
<proteinExistence type="inferred from homology"/>
<dbReference type="InterPro" id="IPR002477">
    <property type="entry name" value="Peptidoglycan-bd-like"/>
</dbReference>
<evidence type="ECO:0000313" key="10">
    <source>
        <dbReference type="Proteomes" id="UP000827084"/>
    </source>
</evidence>
<keyword evidence="5 7" id="KW-0573">Peptidoglycan synthesis</keyword>
<evidence type="ECO:0000256" key="1">
    <source>
        <dbReference type="ARBA" id="ARBA00004752"/>
    </source>
</evidence>
<dbReference type="PANTHER" id="PTHR41533">
    <property type="entry name" value="L,D-TRANSPEPTIDASE HI_1667-RELATED"/>
    <property type="match status" value="1"/>
</dbReference>
<dbReference type="Gene3D" id="2.40.440.10">
    <property type="entry name" value="L,D-transpeptidase catalytic domain-like"/>
    <property type="match status" value="1"/>
</dbReference>
<dbReference type="InterPro" id="IPR005490">
    <property type="entry name" value="LD_TPept_cat_dom"/>
</dbReference>
<dbReference type="InterPro" id="IPR036365">
    <property type="entry name" value="PGBD-like_sf"/>
</dbReference>
<keyword evidence="10" id="KW-1185">Reference proteome</keyword>
<feature type="active site" description="Nucleophile" evidence="7">
    <location>
        <position position="399"/>
    </location>
</feature>
<keyword evidence="6 7" id="KW-0961">Cell wall biogenesis/degradation</keyword>
<dbReference type="PANTHER" id="PTHR41533:SF1">
    <property type="entry name" value="L,D-TRANSPEPTIDASE YCBB-RELATED"/>
    <property type="match status" value="1"/>
</dbReference>
<evidence type="ECO:0000256" key="5">
    <source>
        <dbReference type="ARBA" id="ARBA00022984"/>
    </source>
</evidence>
<dbReference type="SUPFAM" id="SSF141523">
    <property type="entry name" value="L,D-transpeptidase catalytic domain-like"/>
    <property type="match status" value="1"/>
</dbReference>
<keyword evidence="4 7" id="KW-0133">Cell shape</keyword>
<evidence type="ECO:0000259" key="8">
    <source>
        <dbReference type="PROSITE" id="PS52029"/>
    </source>
</evidence>
<feature type="active site" description="Proton donor/acceptor" evidence="7">
    <location>
        <position position="380"/>
    </location>
</feature>
<dbReference type="InterPro" id="IPR052905">
    <property type="entry name" value="LD-transpeptidase_YkuD-like"/>
</dbReference>
<keyword evidence="3" id="KW-0808">Transferase</keyword>
<dbReference type="GeneID" id="67443460"/>
<protein>
    <submittedName>
        <fullName evidence="9">L,D-transpeptidase family protein</fullName>
    </submittedName>
</protein>
<dbReference type="Proteomes" id="UP000827084">
    <property type="component" value="Chromosome"/>
</dbReference>
<sequence length="484" mass="56125">MEHAKLPWLSKHGRLFKIVVCSLLFLGMFVSNTLRATSPFDSRINDNSFQQYPFLLEQTLLFDLAGVNPLFNTNYQALSQAKTEPLQPDDMVRMQGQVTAYWQHISALSGCDAVMTNNTNADPMSDIHYQAVLKKISQLIQLESQFSWETLMLENKLTVGQTHPIVNTIAKRLWLLGDMPKEVDVEQVYTDELMLGIKRFQLRHGLQTDGVIGKQTLYWLNQSPRQRAVLLARNELRQRIFSRKLTPRYLLINVPAFEMKLVEQEQTVLTSKVIVGKSSRQTPILDSQISSIVLNPSWRVPSSILRRDILPHIRKDGYYLQDREFDVYDYSGQLIFHTTEEWQELASSRFPYQLVQRPGPKNALGKYKFHFDNSFSVYLHGTSEPALFKRENRALSSGCIRIEKVNELAQWFKRNLVKDKGLWDRLAPNVTDPQWFALSEKLPVHLVYWTAWLDDKGQDHYRNDIYHLEAEFTNAVTSSIFNIP</sequence>